<name>A0A1F5JH24_9BACT</name>
<keyword evidence="2" id="KW-1133">Transmembrane helix</keyword>
<evidence type="ECO:0000313" key="4">
    <source>
        <dbReference type="Proteomes" id="UP000177555"/>
    </source>
</evidence>
<comment type="caution">
    <text evidence="3">The sequence shown here is derived from an EMBL/GenBank/DDBJ whole genome shotgun (WGS) entry which is preliminary data.</text>
</comment>
<sequence length="98" mass="11133">MTIIKKFETTEPKKGFSKRYIVLSIVCLFVLMLVEIWAGNNVVAYGEKFDKLSSIAKTLHLENQILENEIAKYESLNNVASKSAELGFSQAESIQYIR</sequence>
<keyword evidence="2" id="KW-0812">Transmembrane</keyword>
<keyword evidence="1" id="KW-0175">Coiled coil</keyword>
<dbReference type="Proteomes" id="UP000177555">
    <property type="component" value="Unassembled WGS sequence"/>
</dbReference>
<organism evidence="3 4">
    <name type="scientific">Candidatus Daviesbacteria bacterium RIFCSPHIGHO2_01_FULL_40_11</name>
    <dbReference type="NCBI Taxonomy" id="1797762"/>
    <lineage>
        <taxon>Bacteria</taxon>
        <taxon>Candidatus Daviesiibacteriota</taxon>
    </lineage>
</organism>
<dbReference type="AlphaFoldDB" id="A0A1F5JH24"/>
<reference evidence="3 4" key="1">
    <citation type="journal article" date="2016" name="Nat. Commun.">
        <title>Thousands of microbial genomes shed light on interconnected biogeochemical processes in an aquifer system.</title>
        <authorList>
            <person name="Anantharaman K."/>
            <person name="Brown C.T."/>
            <person name="Hug L.A."/>
            <person name="Sharon I."/>
            <person name="Castelle C.J."/>
            <person name="Probst A.J."/>
            <person name="Thomas B.C."/>
            <person name="Singh A."/>
            <person name="Wilkins M.J."/>
            <person name="Karaoz U."/>
            <person name="Brodie E.L."/>
            <person name="Williams K.H."/>
            <person name="Hubbard S.S."/>
            <person name="Banfield J.F."/>
        </authorList>
    </citation>
    <scope>NUCLEOTIDE SEQUENCE [LARGE SCALE GENOMIC DNA]</scope>
</reference>
<gene>
    <name evidence="3" type="ORF">A2867_02455</name>
</gene>
<keyword evidence="2" id="KW-0472">Membrane</keyword>
<feature type="transmembrane region" description="Helical" evidence="2">
    <location>
        <begin position="20"/>
        <end position="38"/>
    </location>
</feature>
<evidence type="ECO:0000256" key="1">
    <source>
        <dbReference type="SAM" id="Coils"/>
    </source>
</evidence>
<dbReference type="EMBL" id="MFCP01000027">
    <property type="protein sequence ID" value="OGE27906.1"/>
    <property type="molecule type" value="Genomic_DNA"/>
</dbReference>
<evidence type="ECO:0000313" key="3">
    <source>
        <dbReference type="EMBL" id="OGE27906.1"/>
    </source>
</evidence>
<proteinExistence type="predicted"/>
<accession>A0A1F5JH24</accession>
<protein>
    <submittedName>
        <fullName evidence="3">Uncharacterized protein</fullName>
    </submittedName>
</protein>
<evidence type="ECO:0000256" key="2">
    <source>
        <dbReference type="SAM" id="Phobius"/>
    </source>
</evidence>
<feature type="coiled-coil region" evidence="1">
    <location>
        <begin position="56"/>
        <end position="83"/>
    </location>
</feature>